<accession>A0A0X3NZ90</accession>
<dbReference type="PANTHER" id="PTHR45700">
    <property type="entry name" value="UBIQUITIN-PROTEIN LIGASE E3C"/>
    <property type="match status" value="1"/>
</dbReference>
<dbReference type="InterPro" id="IPR000569">
    <property type="entry name" value="HECT_dom"/>
</dbReference>
<protein>
    <recommendedName>
        <fullName evidence="3">HECT-type E3 ubiquitin transferase</fullName>
        <ecNumber evidence="3">2.3.2.26</ecNumber>
    </recommendedName>
</protein>
<name>A0A0X3NZ90_SCHSO</name>
<dbReference type="Gene3D" id="6.10.130.10">
    <property type="entry name" value="Ubiquitin-protein ligase E3A, N-terminal zinc-binding domain (AZUL)"/>
    <property type="match status" value="1"/>
</dbReference>
<proteinExistence type="predicted"/>
<dbReference type="InterPro" id="IPR042556">
    <property type="entry name" value="AZUL_sf"/>
</dbReference>
<dbReference type="EMBL" id="GEEE01018246">
    <property type="protein sequence ID" value="JAP44979.1"/>
    <property type="molecule type" value="Transcribed_RNA"/>
</dbReference>
<dbReference type="Gene3D" id="3.30.2160.10">
    <property type="entry name" value="Hect, E3 ligase catalytic domain"/>
    <property type="match status" value="1"/>
</dbReference>
<feature type="region of interest" description="Disordered" evidence="8">
    <location>
        <begin position="343"/>
        <end position="411"/>
    </location>
</feature>
<dbReference type="Pfam" id="PF00632">
    <property type="entry name" value="HECT"/>
    <property type="match status" value="1"/>
</dbReference>
<feature type="region of interest" description="Disordered" evidence="8">
    <location>
        <begin position="630"/>
        <end position="654"/>
    </location>
</feature>
<evidence type="ECO:0000313" key="10">
    <source>
        <dbReference type="EMBL" id="JAP44979.1"/>
    </source>
</evidence>
<feature type="non-terminal residue" evidence="10">
    <location>
        <position position="1"/>
    </location>
</feature>
<feature type="compositionally biased region" description="Low complexity" evidence="8">
    <location>
        <begin position="243"/>
        <end position="260"/>
    </location>
</feature>
<dbReference type="EC" id="2.3.2.26" evidence="3"/>
<keyword evidence="10" id="KW-0436">Ligase</keyword>
<dbReference type="FunFam" id="3.30.2410.10:FF:000003">
    <property type="entry name" value="probable E3 ubiquitin-protein ligase HERC4 isoform X1"/>
    <property type="match status" value="1"/>
</dbReference>
<comment type="subcellular location">
    <subcellularLocation>
        <location evidence="2">Cytoplasm</location>
    </subcellularLocation>
</comment>
<feature type="region of interest" description="Disordered" evidence="8">
    <location>
        <begin position="94"/>
        <end position="196"/>
    </location>
</feature>
<evidence type="ECO:0000256" key="4">
    <source>
        <dbReference type="ARBA" id="ARBA00022490"/>
    </source>
</evidence>
<dbReference type="PROSITE" id="PS50237">
    <property type="entry name" value="HECT"/>
    <property type="match status" value="1"/>
</dbReference>
<dbReference type="InterPro" id="IPR044611">
    <property type="entry name" value="E3A/B/C-like"/>
</dbReference>
<feature type="compositionally biased region" description="Pro residues" evidence="8">
    <location>
        <begin position="134"/>
        <end position="146"/>
    </location>
</feature>
<keyword evidence="6 7" id="KW-0833">Ubl conjugation pathway</keyword>
<dbReference type="GO" id="GO:0061630">
    <property type="term" value="F:ubiquitin protein ligase activity"/>
    <property type="evidence" value="ECO:0007669"/>
    <property type="project" value="UniProtKB-EC"/>
</dbReference>
<evidence type="ECO:0000256" key="6">
    <source>
        <dbReference type="ARBA" id="ARBA00022786"/>
    </source>
</evidence>
<feature type="active site" description="Glycyl thioester intermediate" evidence="7">
    <location>
        <position position="1077"/>
    </location>
</feature>
<keyword evidence="5" id="KW-0808">Transferase</keyword>
<organism evidence="10">
    <name type="scientific">Schistocephalus solidus</name>
    <name type="common">Tapeworm</name>
    <dbReference type="NCBI Taxonomy" id="70667"/>
    <lineage>
        <taxon>Eukaryota</taxon>
        <taxon>Metazoa</taxon>
        <taxon>Spiralia</taxon>
        <taxon>Lophotrochozoa</taxon>
        <taxon>Platyhelminthes</taxon>
        <taxon>Cestoda</taxon>
        <taxon>Eucestoda</taxon>
        <taxon>Diphyllobothriidea</taxon>
        <taxon>Diphyllobothriidae</taxon>
        <taxon>Schistocephalus</taxon>
    </lineage>
</organism>
<dbReference type="PANTHER" id="PTHR45700:SF8">
    <property type="entry name" value="HECT-TYPE E3 UBIQUITIN TRANSFERASE"/>
    <property type="match status" value="1"/>
</dbReference>
<feature type="compositionally biased region" description="Low complexity" evidence="8">
    <location>
        <begin position="94"/>
        <end position="109"/>
    </location>
</feature>
<evidence type="ECO:0000256" key="3">
    <source>
        <dbReference type="ARBA" id="ARBA00012485"/>
    </source>
</evidence>
<evidence type="ECO:0000256" key="1">
    <source>
        <dbReference type="ARBA" id="ARBA00000885"/>
    </source>
</evidence>
<dbReference type="SMART" id="SM00119">
    <property type="entry name" value="HECTc"/>
    <property type="match status" value="1"/>
</dbReference>
<dbReference type="GO" id="GO:0000209">
    <property type="term" value="P:protein polyubiquitination"/>
    <property type="evidence" value="ECO:0007669"/>
    <property type="project" value="InterPro"/>
</dbReference>
<dbReference type="FunFam" id="3.30.2160.10:FF:000004">
    <property type="entry name" value="probable E3 ubiquitin-protein ligase HERC4 isoform X1"/>
    <property type="match status" value="1"/>
</dbReference>
<feature type="compositionally biased region" description="Polar residues" evidence="8">
    <location>
        <begin position="110"/>
        <end position="121"/>
    </location>
</feature>
<evidence type="ECO:0000256" key="2">
    <source>
        <dbReference type="ARBA" id="ARBA00004496"/>
    </source>
</evidence>
<comment type="catalytic activity">
    <reaction evidence="1">
        <text>S-ubiquitinyl-[E2 ubiquitin-conjugating enzyme]-L-cysteine + [acceptor protein]-L-lysine = [E2 ubiquitin-conjugating enzyme]-L-cysteine + N(6)-ubiquitinyl-[acceptor protein]-L-lysine.</text>
        <dbReference type="EC" id="2.3.2.26"/>
    </reaction>
</comment>
<dbReference type="Gene3D" id="3.90.1750.10">
    <property type="entry name" value="Hect, E3 ligase catalytic domains"/>
    <property type="match status" value="1"/>
</dbReference>
<evidence type="ECO:0000256" key="5">
    <source>
        <dbReference type="ARBA" id="ARBA00022679"/>
    </source>
</evidence>
<feature type="region of interest" description="Disordered" evidence="8">
    <location>
        <begin position="243"/>
        <end position="264"/>
    </location>
</feature>
<feature type="domain" description="HECT" evidence="9">
    <location>
        <begin position="779"/>
        <end position="1109"/>
    </location>
</feature>
<dbReference type="Gene3D" id="3.30.2410.10">
    <property type="entry name" value="Hect, E3 ligase catalytic domain"/>
    <property type="match status" value="1"/>
</dbReference>
<feature type="compositionally biased region" description="Basic and acidic residues" evidence="8">
    <location>
        <begin position="147"/>
        <end position="156"/>
    </location>
</feature>
<dbReference type="GO" id="GO:0016874">
    <property type="term" value="F:ligase activity"/>
    <property type="evidence" value="ECO:0007669"/>
    <property type="project" value="UniProtKB-KW"/>
</dbReference>
<dbReference type="Pfam" id="PF16558">
    <property type="entry name" value="AZUL"/>
    <property type="match status" value="1"/>
</dbReference>
<sequence>RSSVWSSTFRSSPSYEFRFPHFHYAITTMTDPKRVIQDRIRRYFTQLTHGCGDSRCGNVNCASSTAFRHKGISNTQAAAIALQLMQNGDHLCVPSSSSYPSAEPSSEQSLTADGNSDSAGNTRGECLQASHAPSLPPPESSTPPRPPRLDANRVRISESTLNPLRLVNTQESLQPSSSQSDPLTTTQDESTSSNLPMSLSRFLLQLANYPRSSDEESIPLNEFADFPNLSSFNFALTTEGARTPTADSTATAAAGAVESASDNKKPLHDFLERLKRVDPSTSATERTGIGRAQGLTLDELSTCIATCRKTGSWSVLHSLIEDVFTSIPALAASFPLASRESARASATNAHNTQRSEPSAQDIDMSESEPRVAAYSTVSSSPQEEADSSKADGDIDMPTVAPESEECPAPHVSDKSARLLKVGPKAVPVNIIEVQKAYKLLLDLPPEADIIALLSKTISRFVLTKLRITFNSNPPASLLLENPEPLSQEADMQQRAVNVFVILFACPLVTDPLYFENILPILCRATTWLPTPIQARICKAWFTHVKEASAASSKSFASPAESSGTTGCGGADTSLVDLQKILMQQITLRCLTLDPDSTPNDDKQIREAAKVLRIVFFSSLLVGGLDSQEQREREARENAELETLLPSQGTRHPRRQIRQDPLAASLGIHPNDCRNPLIPASEFINETLNDVIDPEKDFLCYRSRSDKLSFMELPFLLQTTTKSVQLFYDNRLRMLEERRSAFLHSLLASDPELPFFKLRVARDRVVEDALVVLELAWLESPADLKKQLFVEFDGEQGIDEGGLSKEFFQLIIQRIFNPDYGMFIFDDETQTFWFNPSPMEDLDREYCLIGTILGLAIYNHIILDIHFPSVLYRKLVGKLGNFEDLKEGWPTLAHGLQEMLKYEEDDFEEVFSSNFVISRKDMFGNMVTEELVPDGICKPVTKANRQEFVDLTADYMLNTSIKRQFSAFRKGFNMVIDESPLTFLFTPKEIELLVRGSQDYDFSELERVTEYEGDYTAETPIIKSFWEVVHNLPEEKQRQLLQFTTGSDRIPLGGMSKLKFVIARQGPDSDRLPTAHTCFNILLLPEYSSKEKLERCLVTAIAYSKGFGMF</sequence>
<dbReference type="SUPFAM" id="SSF56204">
    <property type="entry name" value="Hect, E3 ligase catalytic domain"/>
    <property type="match status" value="1"/>
</dbReference>
<dbReference type="InterPro" id="IPR032353">
    <property type="entry name" value="AZUL"/>
</dbReference>
<gene>
    <name evidence="10" type="primary">UBE3A</name>
    <name evidence="10" type="ORF">TR120485</name>
</gene>
<dbReference type="AlphaFoldDB" id="A0A0X3NZ90"/>
<feature type="compositionally biased region" description="Polar residues" evidence="8">
    <location>
        <begin position="344"/>
        <end position="358"/>
    </location>
</feature>
<evidence type="ECO:0000256" key="7">
    <source>
        <dbReference type="PROSITE-ProRule" id="PRU00104"/>
    </source>
</evidence>
<reference evidence="10" key="1">
    <citation type="submission" date="2016-01" db="EMBL/GenBank/DDBJ databases">
        <title>Reference transcriptome for the parasite Schistocephalus solidus: insights into the molecular evolution of parasitism.</title>
        <authorList>
            <person name="Hebert F.O."/>
            <person name="Grambauer S."/>
            <person name="Barber I."/>
            <person name="Landry C.R."/>
            <person name="Aubin-Horth N."/>
        </authorList>
    </citation>
    <scope>NUCLEOTIDE SEQUENCE</scope>
</reference>
<dbReference type="GO" id="GO:0005737">
    <property type="term" value="C:cytoplasm"/>
    <property type="evidence" value="ECO:0007669"/>
    <property type="project" value="UniProtKB-SubCell"/>
</dbReference>
<evidence type="ECO:0000259" key="9">
    <source>
        <dbReference type="PROSITE" id="PS50237"/>
    </source>
</evidence>
<dbReference type="CDD" id="cd00078">
    <property type="entry name" value="HECTc"/>
    <property type="match status" value="1"/>
</dbReference>
<dbReference type="InterPro" id="IPR035983">
    <property type="entry name" value="Hect_E3_ubiquitin_ligase"/>
</dbReference>
<feature type="compositionally biased region" description="Low complexity" evidence="8">
    <location>
        <begin position="169"/>
        <end position="188"/>
    </location>
</feature>
<keyword evidence="4" id="KW-0963">Cytoplasm</keyword>
<evidence type="ECO:0000256" key="8">
    <source>
        <dbReference type="SAM" id="MobiDB-lite"/>
    </source>
</evidence>